<gene>
    <name evidence="3" type="ORF">ACFODZ_03710</name>
</gene>
<comment type="caution">
    <text evidence="3">The sequence shown here is derived from an EMBL/GenBank/DDBJ whole genome shotgun (WGS) entry which is preliminary data.</text>
</comment>
<keyword evidence="3" id="KW-0418">Kinase</keyword>
<dbReference type="PANTHER" id="PTHR34220:SF7">
    <property type="entry name" value="SENSOR HISTIDINE KINASE YPDA"/>
    <property type="match status" value="1"/>
</dbReference>
<keyword evidence="1" id="KW-1133">Transmembrane helix</keyword>
<keyword evidence="3" id="KW-0808">Transferase</keyword>
<evidence type="ECO:0000259" key="2">
    <source>
        <dbReference type="Pfam" id="PF06580"/>
    </source>
</evidence>
<proteinExistence type="predicted"/>
<keyword evidence="4" id="KW-1185">Reference proteome</keyword>
<dbReference type="EMBL" id="JBHRTS010000002">
    <property type="protein sequence ID" value="MFC3193345.1"/>
    <property type="molecule type" value="Genomic_DNA"/>
</dbReference>
<feature type="transmembrane region" description="Helical" evidence="1">
    <location>
        <begin position="31"/>
        <end position="50"/>
    </location>
</feature>
<protein>
    <submittedName>
        <fullName evidence="3">Sensor histidine kinase</fullName>
        <ecNumber evidence="3">2.7.13.3</ecNumber>
    </submittedName>
</protein>
<dbReference type="Pfam" id="PF06580">
    <property type="entry name" value="His_kinase"/>
    <property type="match status" value="1"/>
</dbReference>
<dbReference type="EC" id="2.7.13.3" evidence="3"/>
<dbReference type="Proteomes" id="UP001595533">
    <property type="component" value="Unassembled WGS sequence"/>
</dbReference>
<reference evidence="4" key="1">
    <citation type="journal article" date="2019" name="Int. J. Syst. Evol. Microbiol.">
        <title>The Global Catalogue of Microorganisms (GCM) 10K type strain sequencing project: providing services to taxonomists for standard genome sequencing and annotation.</title>
        <authorList>
            <consortium name="The Broad Institute Genomics Platform"/>
            <consortium name="The Broad Institute Genome Sequencing Center for Infectious Disease"/>
            <person name="Wu L."/>
            <person name="Ma J."/>
        </authorList>
    </citation>
    <scope>NUCLEOTIDE SEQUENCE [LARGE SCALE GENOMIC DNA]</scope>
    <source>
        <strain evidence="4">KCTC 42953</strain>
    </source>
</reference>
<feature type="transmembrane region" description="Helical" evidence="1">
    <location>
        <begin position="62"/>
        <end position="86"/>
    </location>
</feature>
<accession>A0ABV7J8Z8</accession>
<evidence type="ECO:0000313" key="4">
    <source>
        <dbReference type="Proteomes" id="UP001595533"/>
    </source>
</evidence>
<dbReference type="RefSeq" id="WP_077410019.1">
    <property type="nucleotide sequence ID" value="NZ_JBHRTS010000002.1"/>
</dbReference>
<dbReference type="InterPro" id="IPR010559">
    <property type="entry name" value="Sig_transdc_His_kin_internal"/>
</dbReference>
<dbReference type="GO" id="GO:0004673">
    <property type="term" value="F:protein histidine kinase activity"/>
    <property type="evidence" value="ECO:0007669"/>
    <property type="project" value="UniProtKB-EC"/>
</dbReference>
<name>A0ABV7J8Z8_9GAMM</name>
<evidence type="ECO:0000256" key="1">
    <source>
        <dbReference type="SAM" id="Phobius"/>
    </source>
</evidence>
<sequence>MLQLLFWTAVFMINLGPEWQRLSGIREAIEVGGLTTVLQGLLYVLAHNLWVPRLLNKEKIALFFLAFLLSALFAAELYILVSYLYLEPAYPLTYGAFYLDKLADYSLLERLGFSFLIKYILLSKLPTLSFPAVILIAVSFYQQQKQLLALKQQKQEAELNALKNQLNPHFIFNTLNNIYSMAINGSTHTAEAIAKLSGIFDYVLYQCNERYVSLTAEIDMINNYIALESLRYGDRVQVSFHHNTKNTSAKVAPLLYLSLVENAFKHGASQALNQAEIDIDINADDHCVTFNIRNTKPNHPGISQAKTAIGSDNLKKQLELLYPGVYQLHINETDTEYFVSLELPSRGGDGG</sequence>
<dbReference type="PANTHER" id="PTHR34220">
    <property type="entry name" value="SENSOR HISTIDINE KINASE YPDA"/>
    <property type="match status" value="1"/>
</dbReference>
<feature type="domain" description="Signal transduction histidine kinase internal region" evidence="2">
    <location>
        <begin position="157"/>
        <end position="236"/>
    </location>
</feature>
<dbReference type="InterPro" id="IPR050640">
    <property type="entry name" value="Bact_2-comp_sensor_kinase"/>
</dbReference>
<feature type="transmembrane region" description="Helical" evidence="1">
    <location>
        <begin position="116"/>
        <end position="141"/>
    </location>
</feature>
<evidence type="ECO:0000313" key="3">
    <source>
        <dbReference type="EMBL" id="MFC3193345.1"/>
    </source>
</evidence>
<keyword evidence="1" id="KW-0472">Membrane</keyword>
<organism evidence="3 4">
    <name type="scientific">Marinicella sediminis</name>
    <dbReference type="NCBI Taxonomy" id="1792834"/>
    <lineage>
        <taxon>Bacteria</taxon>
        <taxon>Pseudomonadati</taxon>
        <taxon>Pseudomonadota</taxon>
        <taxon>Gammaproteobacteria</taxon>
        <taxon>Lysobacterales</taxon>
        <taxon>Marinicellaceae</taxon>
        <taxon>Marinicella</taxon>
    </lineage>
</organism>
<keyword evidence="1" id="KW-0812">Transmembrane</keyword>